<keyword evidence="10" id="KW-0411">Iron-sulfur</keyword>
<reference evidence="14 15" key="1">
    <citation type="submission" date="2024-02" db="EMBL/GenBank/DDBJ databases">
        <title>A novel Gemmatimonadota bacterium.</title>
        <authorList>
            <person name="Du Z.-J."/>
            <person name="Ye Y.-Q."/>
        </authorList>
    </citation>
    <scope>NUCLEOTIDE SEQUENCE [LARGE SCALE GENOMIC DNA]</scope>
    <source>
        <strain evidence="14 15">DH-20</strain>
    </source>
</reference>
<keyword evidence="14" id="KW-0326">Glycosidase</keyword>
<comment type="catalytic activity">
    <reaction evidence="1">
        <text>Hydrolyzes single-stranded DNA or mismatched double-stranded DNA and polynucleotides, releasing free uracil.</text>
        <dbReference type="EC" id="3.2.2.27"/>
    </reaction>
</comment>
<dbReference type="EC" id="3.2.2.27" evidence="3"/>
<accession>A0ABU9E8L4</accession>
<keyword evidence="5" id="KW-0004">4Fe-4S</keyword>
<dbReference type="EMBL" id="JBBHLI010000004">
    <property type="protein sequence ID" value="MEK9501076.1"/>
    <property type="molecule type" value="Genomic_DNA"/>
</dbReference>
<evidence type="ECO:0000256" key="8">
    <source>
        <dbReference type="ARBA" id="ARBA00022801"/>
    </source>
</evidence>
<feature type="region of interest" description="Disordered" evidence="12">
    <location>
        <begin position="58"/>
        <end position="89"/>
    </location>
</feature>
<dbReference type="Proteomes" id="UP001484239">
    <property type="component" value="Unassembled WGS sequence"/>
</dbReference>
<evidence type="ECO:0000256" key="6">
    <source>
        <dbReference type="ARBA" id="ARBA00022723"/>
    </source>
</evidence>
<comment type="similarity">
    <text evidence="2">Belongs to the uracil-DNA glycosylase (UDG) superfamily. Type 4 (UDGa) family.</text>
</comment>
<evidence type="ECO:0000256" key="4">
    <source>
        <dbReference type="ARBA" id="ARBA00019403"/>
    </source>
</evidence>
<evidence type="ECO:0000256" key="9">
    <source>
        <dbReference type="ARBA" id="ARBA00023004"/>
    </source>
</evidence>
<dbReference type="InterPro" id="IPR005122">
    <property type="entry name" value="Uracil-DNA_glycosylase-like"/>
</dbReference>
<comment type="caution">
    <text evidence="14">The sequence shown here is derived from an EMBL/GenBank/DDBJ whole genome shotgun (WGS) entry which is preliminary data.</text>
</comment>
<dbReference type="PANTHER" id="PTHR33693">
    <property type="entry name" value="TYPE-5 URACIL-DNA GLYCOSYLASE"/>
    <property type="match status" value="1"/>
</dbReference>
<protein>
    <recommendedName>
        <fullName evidence="4">Type-4 uracil-DNA glycosylase</fullName>
        <ecNumber evidence="3">3.2.2.27</ecNumber>
    </recommendedName>
</protein>
<evidence type="ECO:0000256" key="5">
    <source>
        <dbReference type="ARBA" id="ARBA00022485"/>
    </source>
</evidence>
<organism evidence="14 15">
    <name type="scientific">Gaopeijia maritima</name>
    <dbReference type="NCBI Taxonomy" id="3119007"/>
    <lineage>
        <taxon>Bacteria</taxon>
        <taxon>Pseudomonadati</taxon>
        <taxon>Gemmatimonadota</taxon>
        <taxon>Longimicrobiia</taxon>
        <taxon>Gaopeijiales</taxon>
        <taxon>Gaopeijiaceae</taxon>
        <taxon>Gaopeijia</taxon>
    </lineage>
</organism>
<feature type="compositionally biased region" description="Low complexity" evidence="12">
    <location>
        <begin position="72"/>
        <end position="81"/>
    </location>
</feature>
<evidence type="ECO:0000256" key="7">
    <source>
        <dbReference type="ARBA" id="ARBA00022763"/>
    </source>
</evidence>
<keyword evidence="15" id="KW-1185">Reference proteome</keyword>
<dbReference type="InterPro" id="IPR051536">
    <property type="entry name" value="UDG_Type-4/5"/>
</dbReference>
<feature type="domain" description="Uracil-DNA glycosylase-like" evidence="13">
    <location>
        <begin position="119"/>
        <end position="268"/>
    </location>
</feature>
<gene>
    <name evidence="14" type="ORF">WI372_08815</name>
</gene>
<dbReference type="CDD" id="cd10030">
    <property type="entry name" value="UDG-F4_TTUDGA_SPO1dp_like"/>
    <property type="match status" value="1"/>
</dbReference>
<evidence type="ECO:0000313" key="15">
    <source>
        <dbReference type="Proteomes" id="UP001484239"/>
    </source>
</evidence>
<dbReference type="Pfam" id="PF03167">
    <property type="entry name" value="UDG"/>
    <property type="match status" value="1"/>
</dbReference>
<dbReference type="RefSeq" id="WP_405277101.1">
    <property type="nucleotide sequence ID" value="NZ_CP144380.1"/>
</dbReference>
<dbReference type="SMART" id="SM00986">
    <property type="entry name" value="UDG"/>
    <property type="match status" value="1"/>
</dbReference>
<evidence type="ECO:0000256" key="10">
    <source>
        <dbReference type="ARBA" id="ARBA00023014"/>
    </source>
</evidence>
<evidence type="ECO:0000256" key="2">
    <source>
        <dbReference type="ARBA" id="ARBA00006521"/>
    </source>
</evidence>
<keyword evidence="8 14" id="KW-0378">Hydrolase</keyword>
<evidence type="ECO:0000313" key="14">
    <source>
        <dbReference type="EMBL" id="MEK9501076.1"/>
    </source>
</evidence>
<dbReference type="InterPro" id="IPR005273">
    <property type="entry name" value="Ura-DNA_glyco_family4"/>
</dbReference>
<evidence type="ECO:0000256" key="12">
    <source>
        <dbReference type="SAM" id="MobiDB-lite"/>
    </source>
</evidence>
<dbReference type="NCBIfam" id="TIGR00758">
    <property type="entry name" value="UDG_fam4"/>
    <property type="match status" value="1"/>
</dbReference>
<dbReference type="PANTHER" id="PTHR33693:SF1">
    <property type="entry name" value="TYPE-4 URACIL-DNA GLYCOSYLASE"/>
    <property type="match status" value="1"/>
</dbReference>
<evidence type="ECO:0000256" key="1">
    <source>
        <dbReference type="ARBA" id="ARBA00001400"/>
    </source>
</evidence>
<dbReference type="InterPro" id="IPR036895">
    <property type="entry name" value="Uracil-DNA_glycosylase-like_sf"/>
</dbReference>
<dbReference type="SUPFAM" id="SSF52141">
    <property type="entry name" value="Uracil-DNA glycosylase-like"/>
    <property type="match status" value="1"/>
</dbReference>
<sequence>MTDRAGAPVDPVLLARALRQWSEMGLPALFLDQLDRSQAVSLASASASAAAPVAPVLPSIPDEVGAPRPSTVEETAAAPVEAPAPAPTPVDDFDDEALREAVRGCTLCALHQTRKQTVYADGAPDARVMVVGEAPGAHEDATGLPFVGEAGRLLDLMLAAIDLSRRDSVYICNVLKCRPPGNRNPQPDEIASCSPYLRRQIELVRPEAILAVGSFAARLLTGSGDTASLGSLRGTVHSYEGVPLVVTYHPAALLRNRTWSRPAWDDLQLLRRVMEGA</sequence>
<proteinExistence type="inferred from homology"/>
<name>A0ABU9E8L4_9BACT</name>
<evidence type="ECO:0000256" key="3">
    <source>
        <dbReference type="ARBA" id="ARBA00012030"/>
    </source>
</evidence>
<dbReference type="Gene3D" id="3.40.470.10">
    <property type="entry name" value="Uracil-DNA glycosylase-like domain"/>
    <property type="match status" value="1"/>
</dbReference>
<evidence type="ECO:0000259" key="13">
    <source>
        <dbReference type="SMART" id="SM00986"/>
    </source>
</evidence>
<evidence type="ECO:0000256" key="11">
    <source>
        <dbReference type="ARBA" id="ARBA00023204"/>
    </source>
</evidence>
<keyword evidence="6" id="KW-0479">Metal-binding</keyword>
<keyword evidence="9" id="KW-0408">Iron</keyword>
<keyword evidence="11" id="KW-0234">DNA repair</keyword>
<dbReference type="SMART" id="SM00987">
    <property type="entry name" value="UreE_C"/>
    <property type="match status" value="1"/>
</dbReference>
<dbReference type="GO" id="GO:0004844">
    <property type="term" value="F:uracil DNA N-glycosylase activity"/>
    <property type="evidence" value="ECO:0007669"/>
    <property type="project" value="UniProtKB-EC"/>
</dbReference>
<keyword evidence="7" id="KW-0227">DNA damage</keyword>